<name>A0AC61S442_9BACT</name>
<sequence>MSQVSELNPDQAETMTACITLWHAMEAILSQSSPDTRTQREAIERTTASLASLLYMLYYSVGKSAPMHPALSDAYQTLRLLSSLVEIDRQPRPISASIADMQSGALAAGLI</sequence>
<accession>A0AC61S442</accession>
<evidence type="ECO:0000313" key="1">
    <source>
        <dbReference type="EMBL" id="THG46615.1"/>
    </source>
</evidence>
<comment type="caution">
    <text evidence="1">The sequence shown here is derived from an EMBL/GenBank/DDBJ whole genome shotgun (WGS) entry which is preliminary data.</text>
</comment>
<organism evidence="1 2">
    <name type="scientific">Muribaculum caecicola</name>
    <dbReference type="NCBI Taxonomy" id="3038144"/>
    <lineage>
        <taxon>Bacteria</taxon>
        <taxon>Pseudomonadati</taxon>
        <taxon>Bacteroidota</taxon>
        <taxon>Bacteroidia</taxon>
        <taxon>Bacteroidales</taxon>
        <taxon>Muribaculaceae</taxon>
        <taxon>Muribaculum</taxon>
    </lineage>
</organism>
<keyword evidence="2" id="KW-1185">Reference proteome</keyword>
<dbReference type="EMBL" id="SSTG01000107">
    <property type="protein sequence ID" value="THG46615.1"/>
    <property type="molecule type" value="Genomic_DNA"/>
</dbReference>
<evidence type="ECO:0000313" key="2">
    <source>
        <dbReference type="Proteomes" id="UP000305401"/>
    </source>
</evidence>
<reference evidence="1" key="1">
    <citation type="submission" date="2019-04" db="EMBL/GenBank/DDBJ databases">
        <title>Microbes associate with the intestines of laboratory mice.</title>
        <authorList>
            <person name="Navarre W."/>
            <person name="Wong E."/>
            <person name="Huang K.C."/>
            <person name="Tropini C."/>
            <person name="Ng K."/>
            <person name="Yu B."/>
        </authorList>
    </citation>
    <scope>NUCLEOTIDE SEQUENCE</scope>
    <source>
        <strain evidence="1">NM86_A22</strain>
    </source>
</reference>
<dbReference type="Proteomes" id="UP000305401">
    <property type="component" value="Unassembled WGS sequence"/>
</dbReference>
<gene>
    <name evidence="1" type="ORF">E5990_08205</name>
</gene>
<protein>
    <submittedName>
        <fullName evidence="1">Uncharacterized protein</fullName>
    </submittedName>
</protein>
<proteinExistence type="predicted"/>